<dbReference type="AlphaFoldDB" id="A0A8D8AXS5"/>
<sequence length="136" mass="14479">MAHGLVVPLSDTDERKYPGPGTSLRGTRSPVLNCFIGYWLFVGGKRNLSCPNPWRGLQLTNALGTSSVVSKTAAFPRWQNGAISIAVPQIQVAMAPANCSRAQLLVWTVSLSGTDSLLSGSIGSKMYNTRSNKTPG</sequence>
<proteinExistence type="predicted"/>
<feature type="region of interest" description="Disordered" evidence="1">
    <location>
        <begin position="1"/>
        <end position="23"/>
    </location>
</feature>
<protein>
    <submittedName>
        <fullName evidence="2">(northern house mosquito) hypothetical protein</fullName>
    </submittedName>
</protein>
<organism evidence="2">
    <name type="scientific">Culex pipiens</name>
    <name type="common">House mosquito</name>
    <dbReference type="NCBI Taxonomy" id="7175"/>
    <lineage>
        <taxon>Eukaryota</taxon>
        <taxon>Metazoa</taxon>
        <taxon>Ecdysozoa</taxon>
        <taxon>Arthropoda</taxon>
        <taxon>Hexapoda</taxon>
        <taxon>Insecta</taxon>
        <taxon>Pterygota</taxon>
        <taxon>Neoptera</taxon>
        <taxon>Endopterygota</taxon>
        <taxon>Diptera</taxon>
        <taxon>Nematocera</taxon>
        <taxon>Culicoidea</taxon>
        <taxon>Culicidae</taxon>
        <taxon>Culicinae</taxon>
        <taxon>Culicini</taxon>
        <taxon>Culex</taxon>
        <taxon>Culex</taxon>
    </lineage>
</organism>
<dbReference type="EMBL" id="HBUE01053248">
    <property type="protein sequence ID" value="CAG6465396.1"/>
    <property type="molecule type" value="Transcribed_RNA"/>
</dbReference>
<name>A0A8D8AXS5_CULPI</name>
<dbReference type="EMBL" id="HBUE01053250">
    <property type="protein sequence ID" value="CAG6465398.1"/>
    <property type="molecule type" value="Transcribed_RNA"/>
</dbReference>
<accession>A0A8D8AXS5</accession>
<evidence type="ECO:0000313" key="2">
    <source>
        <dbReference type="EMBL" id="CAG6465398.1"/>
    </source>
</evidence>
<reference evidence="2" key="1">
    <citation type="submission" date="2021-05" db="EMBL/GenBank/DDBJ databases">
        <authorList>
            <person name="Alioto T."/>
            <person name="Alioto T."/>
            <person name="Gomez Garrido J."/>
        </authorList>
    </citation>
    <scope>NUCLEOTIDE SEQUENCE</scope>
</reference>
<evidence type="ECO:0000256" key="1">
    <source>
        <dbReference type="SAM" id="MobiDB-lite"/>
    </source>
</evidence>